<evidence type="ECO:0000256" key="1">
    <source>
        <dbReference type="SAM" id="MobiDB-lite"/>
    </source>
</evidence>
<feature type="signal peptide" evidence="3">
    <location>
        <begin position="1"/>
        <end position="19"/>
    </location>
</feature>
<comment type="caution">
    <text evidence="4">The sequence shown here is derived from an EMBL/GenBank/DDBJ whole genome shotgun (WGS) entry which is preliminary data.</text>
</comment>
<keyword evidence="2" id="KW-1133">Transmembrane helix</keyword>
<reference evidence="4" key="1">
    <citation type="submission" date="2019-05" db="EMBL/GenBank/DDBJ databases">
        <title>Annotation for the trematode Paragonimus heterotremus.</title>
        <authorList>
            <person name="Choi Y.-J."/>
        </authorList>
    </citation>
    <scope>NUCLEOTIDE SEQUENCE</scope>
    <source>
        <strain evidence="4">LC</strain>
    </source>
</reference>
<dbReference type="EMBL" id="LUCH01000757">
    <property type="protein sequence ID" value="KAF5404379.1"/>
    <property type="molecule type" value="Genomic_DNA"/>
</dbReference>
<protein>
    <recommendedName>
        <fullName evidence="6">Ig-like domain-containing protein</fullName>
    </recommendedName>
</protein>
<gene>
    <name evidence="4" type="ORF">PHET_02053</name>
</gene>
<organism evidence="4 5">
    <name type="scientific">Paragonimus heterotremus</name>
    <dbReference type="NCBI Taxonomy" id="100268"/>
    <lineage>
        <taxon>Eukaryota</taxon>
        <taxon>Metazoa</taxon>
        <taxon>Spiralia</taxon>
        <taxon>Lophotrochozoa</taxon>
        <taxon>Platyhelminthes</taxon>
        <taxon>Trematoda</taxon>
        <taxon>Digenea</taxon>
        <taxon>Plagiorchiida</taxon>
        <taxon>Troglotremata</taxon>
        <taxon>Troglotrematidae</taxon>
        <taxon>Paragonimus</taxon>
    </lineage>
</organism>
<evidence type="ECO:0000313" key="4">
    <source>
        <dbReference type="EMBL" id="KAF5404379.1"/>
    </source>
</evidence>
<feature type="region of interest" description="Disordered" evidence="1">
    <location>
        <begin position="1416"/>
        <end position="1445"/>
    </location>
</feature>
<dbReference type="OrthoDB" id="6231549at2759"/>
<keyword evidence="2" id="KW-0472">Membrane</keyword>
<feature type="chain" id="PRO_5035162552" description="Ig-like domain-containing protein" evidence="3">
    <location>
        <begin position="20"/>
        <end position="1445"/>
    </location>
</feature>
<sequence length="1445" mass="166093">MLLIWILLLALHKLPVVVLKYDNFFLGFDIELPPETYTCSEKDRLIRDPLTPFSNSCKHVDEKTLPRLLDPNVIETKFEWRNNIQFDQLDLPGYFVKYFVKNTKETLKETPTVQLHNPEIKPLVSTEDNTIHIASYLVGHFYVLLLDAFHPKFLHFQAPGDDQELLEMLPTWERWPKTFEVFYSFSDPFHSGMQITPPSVCTTLGSPVQLFQSGNFLRPRDSYIQIVLEITCVTVKEGDEFTYMFQAQFNHAENVYYSPPFPRYINLADSAYLHGFSMLPHKECLLSTSMKIRREDRYEIRCYSKVVQTFYAFNFSRLTFKEFGHLQYVLETNTFELDIRHPTVDIPELQTECPRQCFDLRPRLAVPIKQFVTQPGFNKVACYMILGKHQHVVTKELIHMTEKHQEILVLRGEDKVNVLDLSRNDAPFEIKLYFAAKRLHSAEFIHCEGLRYDYPWIYFDEISDTGPINVTCFIPAQEKLFRKILTFNITGVYKFVIKPFRVMVCRKEPVKFHCTALTSVGRGSATKWMIEEDGSKVFESGSDIHRSVSSASRLFRLTCYMDLFEDQKLQMTMGVTDPEELRLILQPKGIKYYVPSIRKLLTVDPEQKNLTSDETWVLKLTIPPEKETCVPGQQSLTKPRAMTVTADVKLGECRPITRVYELLCPVGEVKLRIVPSQSYLYYDRPTTKMIFKCELTIPDEALFEALQVAWRIDDDAHSYFRQSHGSLYGTNETLSGNYEFWCNSSIDSSLAVKHSFNIVYGSDIDLTLSQPLGDRPFIELSQEVEYECIFKRRRKFRNNAWVADIRAFARPEEKDTEVFGSSVIHHPSTVEKIMTIGCVLLRLTPIMKTSTRIPVLDIKNLRVELPRQTTYNVSIKQSVQCQWTSLILQKEKLFPPKIFSSTFENVKIADGVVNFYPSRPGDHRLICVGVIGDVRREDFQEIHVSPAPEVSLIVEPNYSTFELFEPVPKHTCRVDATEWSGQKPVWYAIDGSPQIIINGSELIYEYSDSEVPGQYTYLCMLSTDFGHYTYLLPLIRFRKRMSIVLEPPTRSLQNEVWYTCASKDEPIALKSLTAEVIEGPLGKLDYSSDRASFRFHQSNYSQMPVRIRCSCILTFMDQVLSNRFVDILGDSYEPNPLSFHPNRTQFYYGHSIECRAADFVAAGFELQLEILSQPEGNPPVKTGIGILFFDIDLLGGIYSLACLLIENGVTVALTEMVVHLIAKPQRLIPSRGVVHLPGEVECLTNGYPVDPVNIFWRLVDGPTEASLMTTQQHLKFTNLSAVGKFIVECKFEGIYDSQPFQLSQNLTIITTGTQFNLCDQFPHHKSHLSVFTITSTMLFSATALMLAFTIILFVFSVTKNELETDHISIQQLRSSKYNRTTYVTIGPEDTTPNQLLKLLQAIVLFDQVKMNEQLPEASQRKYKEAGQMRRSPSVSGENKEEKSTD</sequence>
<evidence type="ECO:0000256" key="2">
    <source>
        <dbReference type="SAM" id="Phobius"/>
    </source>
</evidence>
<dbReference type="Proteomes" id="UP000748531">
    <property type="component" value="Unassembled WGS sequence"/>
</dbReference>
<evidence type="ECO:0000313" key="5">
    <source>
        <dbReference type="Proteomes" id="UP000748531"/>
    </source>
</evidence>
<keyword evidence="3" id="KW-0732">Signal</keyword>
<feature type="compositionally biased region" description="Basic and acidic residues" evidence="1">
    <location>
        <begin position="1418"/>
        <end position="1427"/>
    </location>
</feature>
<feature type="transmembrane region" description="Helical" evidence="2">
    <location>
        <begin position="1328"/>
        <end position="1355"/>
    </location>
</feature>
<keyword evidence="2" id="KW-0812">Transmembrane</keyword>
<name>A0A8J4WKP4_9TREM</name>
<keyword evidence="5" id="KW-1185">Reference proteome</keyword>
<evidence type="ECO:0000256" key="3">
    <source>
        <dbReference type="SAM" id="SignalP"/>
    </source>
</evidence>
<proteinExistence type="predicted"/>
<evidence type="ECO:0008006" key="6">
    <source>
        <dbReference type="Google" id="ProtNLM"/>
    </source>
</evidence>
<accession>A0A8J4WKP4</accession>